<accession>A0A8J3BHV5</accession>
<dbReference type="AlphaFoldDB" id="A0A8J3BHV5"/>
<evidence type="ECO:0000313" key="1">
    <source>
        <dbReference type="EMBL" id="GGK11123.1"/>
    </source>
</evidence>
<evidence type="ECO:0000313" key="2">
    <source>
        <dbReference type="Proteomes" id="UP000649739"/>
    </source>
</evidence>
<gene>
    <name evidence="1" type="ORF">GCM10010123_46370</name>
</gene>
<protein>
    <submittedName>
        <fullName evidence="1">Uncharacterized protein</fullName>
    </submittedName>
</protein>
<dbReference type="Gene3D" id="1.10.1070.20">
    <property type="match status" value="1"/>
</dbReference>
<dbReference type="Proteomes" id="UP000649739">
    <property type="component" value="Unassembled WGS sequence"/>
</dbReference>
<reference evidence="1" key="1">
    <citation type="journal article" date="2014" name="Int. J. Syst. Evol. Microbiol.">
        <title>Complete genome sequence of Corynebacterium casei LMG S-19264T (=DSM 44701T), isolated from a smear-ripened cheese.</title>
        <authorList>
            <consortium name="US DOE Joint Genome Institute (JGI-PGF)"/>
            <person name="Walter F."/>
            <person name="Albersmeier A."/>
            <person name="Kalinowski J."/>
            <person name="Ruckert C."/>
        </authorList>
    </citation>
    <scope>NUCLEOTIDE SEQUENCE</scope>
    <source>
        <strain evidence="1">JCM 3090</strain>
    </source>
</reference>
<reference evidence="1" key="2">
    <citation type="submission" date="2020-09" db="EMBL/GenBank/DDBJ databases">
        <authorList>
            <person name="Sun Q."/>
            <person name="Ohkuma M."/>
        </authorList>
    </citation>
    <scope>NUCLEOTIDE SEQUENCE</scope>
    <source>
        <strain evidence="1">JCM 3090</strain>
    </source>
</reference>
<dbReference type="EMBL" id="BMQB01000021">
    <property type="protein sequence ID" value="GGK11123.1"/>
    <property type="molecule type" value="Genomic_DNA"/>
</dbReference>
<organism evidence="1 2">
    <name type="scientific">Pilimelia anulata</name>
    <dbReference type="NCBI Taxonomy" id="53371"/>
    <lineage>
        <taxon>Bacteria</taxon>
        <taxon>Bacillati</taxon>
        <taxon>Actinomycetota</taxon>
        <taxon>Actinomycetes</taxon>
        <taxon>Micromonosporales</taxon>
        <taxon>Micromonosporaceae</taxon>
        <taxon>Pilimelia</taxon>
    </lineage>
</organism>
<sequence>MAEQLDRGIELWVAKGTAWRFEHARPPGPCTLVELASQALDMVRTPVKTYWLDRVDNLDPSDVADITAQMPGMSEVASTFFQRVVEANRRRVLDDC</sequence>
<keyword evidence="2" id="KW-1185">Reference proteome</keyword>
<name>A0A8J3BHV5_9ACTN</name>
<proteinExistence type="predicted"/>
<comment type="caution">
    <text evidence="1">The sequence shown here is derived from an EMBL/GenBank/DDBJ whole genome shotgun (WGS) entry which is preliminary data.</text>
</comment>